<protein>
    <submittedName>
        <fullName evidence="2">Uncharacterized protein</fullName>
    </submittedName>
</protein>
<evidence type="ECO:0000313" key="3">
    <source>
        <dbReference type="Proteomes" id="UP000263377"/>
    </source>
</evidence>
<dbReference type="AlphaFoldDB" id="A0A372ZTC6"/>
<name>A0A372ZTC6_9ACTN</name>
<dbReference type="EMBL" id="QVIG01000001">
    <property type="protein sequence ID" value="RGD58487.1"/>
    <property type="molecule type" value="Genomic_DNA"/>
</dbReference>
<dbReference type="Proteomes" id="UP000263377">
    <property type="component" value="Unassembled WGS sequence"/>
</dbReference>
<accession>A0A372ZTC6</accession>
<feature type="compositionally biased region" description="Gly residues" evidence="1">
    <location>
        <begin position="104"/>
        <end position="113"/>
    </location>
</feature>
<evidence type="ECO:0000256" key="1">
    <source>
        <dbReference type="SAM" id="MobiDB-lite"/>
    </source>
</evidence>
<evidence type="ECO:0000313" key="2">
    <source>
        <dbReference type="EMBL" id="RGD58487.1"/>
    </source>
</evidence>
<reference evidence="2 3" key="1">
    <citation type="submission" date="2018-08" db="EMBL/GenBank/DDBJ databases">
        <title>Diversity &amp; Physiological Properties of Lignin-Decomposing Actinobacteria from Soil.</title>
        <authorList>
            <person name="Roh S.G."/>
            <person name="Kim S.B."/>
        </authorList>
    </citation>
    <scope>NUCLEOTIDE SEQUENCE [LARGE SCALE GENOMIC DNA]</scope>
    <source>
        <strain evidence="2 3">MMS17-GH009</strain>
    </source>
</reference>
<feature type="region of interest" description="Disordered" evidence="1">
    <location>
        <begin position="98"/>
        <end position="121"/>
    </location>
</feature>
<organism evidence="2 3">
    <name type="scientific">Kitasatospora xanthocidica</name>
    <dbReference type="NCBI Taxonomy" id="83382"/>
    <lineage>
        <taxon>Bacteria</taxon>
        <taxon>Bacillati</taxon>
        <taxon>Actinomycetota</taxon>
        <taxon>Actinomycetes</taxon>
        <taxon>Kitasatosporales</taxon>
        <taxon>Streptomycetaceae</taxon>
        <taxon>Kitasatospora</taxon>
    </lineage>
</organism>
<proteinExistence type="predicted"/>
<gene>
    <name evidence="2" type="ORF">DR950_12470</name>
</gene>
<sequence length="121" mass="12261">MSAVDAVDAVSVPGAGGAVAALEAPPVPCPLCRVPADPVTLRCPSCREDLSVLFRLRYAGRIDYNRALEALAAGEGPLALGLLHRAVAAEPGLRPARDLLESLGGAGPEGGEPVGREGDTP</sequence>
<keyword evidence="3" id="KW-1185">Reference proteome</keyword>
<comment type="caution">
    <text evidence="2">The sequence shown here is derived from an EMBL/GenBank/DDBJ whole genome shotgun (WGS) entry which is preliminary data.</text>
</comment>
<dbReference type="RefSeq" id="WP_117487067.1">
    <property type="nucleotide sequence ID" value="NZ_QVIG01000001.1"/>
</dbReference>